<keyword evidence="3" id="KW-1185">Reference proteome</keyword>
<dbReference type="SUPFAM" id="SSF50494">
    <property type="entry name" value="Trypsin-like serine proteases"/>
    <property type="match status" value="1"/>
</dbReference>
<keyword evidence="1" id="KW-1133">Transmembrane helix</keyword>
<dbReference type="InterPro" id="IPR001940">
    <property type="entry name" value="Peptidase_S1C"/>
</dbReference>
<accession>A0ABS9KLQ2</accession>
<dbReference type="RefSeq" id="WP_237868487.1">
    <property type="nucleotide sequence ID" value="NZ_JAKLTR010000002.1"/>
</dbReference>
<dbReference type="InterPro" id="IPR009003">
    <property type="entry name" value="Peptidase_S1_PA"/>
</dbReference>
<evidence type="ECO:0000256" key="1">
    <source>
        <dbReference type="SAM" id="Phobius"/>
    </source>
</evidence>
<comment type="caution">
    <text evidence="2">The sequence shown here is derived from an EMBL/GenBank/DDBJ whole genome shotgun (WGS) entry which is preliminary data.</text>
</comment>
<name>A0ABS9KLQ2_9BACT</name>
<protein>
    <submittedName>
        <fullName evidence="2">Trypsin-like peptidase domain-containing protein</fullName>
    </submittedName>
</protein>
<keyword evidence="1" id="KW-0472">Membrane</keyword>
<sequence>MKYKQLLINFLLCVVTALLTLSMHDMFSKKSKEVELILPDVSSSYAGFSVNNIMSPFDFTEASEMVLPAVVHIKASIKKRNADNTQPQKKNDVENMFENFFGIKPNVLPEQRASGSGVIVTANGYIVTNNHVLVSDLDGTLADEIIVTLSDRSTHKATVVGRDPATDLALLKIDANDLPVITMGNSDLVKTGQWALAVGYPLGLDATVTAGIVSGKGRSIGINTKHSSNPVEDFIQTDAVINTGNSGGALVSADGKLIGINAAMLSANGSYAGYGFAIPVNLVKKVVSGFIKKGESGSDGTEERQAGPVNVVKVGVCSMTDDRWSMAGLRS</sequence>
<dbReference type="Pfam" id="PF13365">
    <property type="entry name" value="Trypsin_2"/>
    <property type="match status" value="1"/>
</dbReference>
<reference evidence="2" key="1">
    <citation type="submission" date="2022-01" db="EMBL/GenBank/DDBJ databases">
        <authorList>
            <person name="Jo J.-H."/>
            <person name="Im W.-T."/>
        </authorList>
    </citation>
    <scope>NUCLEOTIDE SEQUENCE</scope>
    <source>
        <strain evidence="2">NA20</strain>
    </source>
</reference>
<dbReference type="PANTHER" id="PTHR22939:SF129">
    <property type="entry name" value="SERINE PROTEASE HTRA2, MITOCHONDRIAL"/>
    <property type="match status" value="1"/>
</dbReference>
<gene>
    <name evidence="2" type="ORF">LZZ85_03165</name>
</gene>
<proteinExistence type="predicted"/>
<organism evidence="2 3">
    <name type="scientific">Terrimonas ginsenosidimutans</name>
    <dbReference type="NCBI Taxonomy" id="2908004"/>
    <lineage>
        <taxon>Bacteria</taxon>
        <taxon>Pseudomonadati</taxon>
        <taxon>Bacteroidota</taxon>
        <taxon>Chitinophagia</taxon>
        <taxon>Chitinophagales</taxon>
        <taxon>Chitinophagaceae</taxon>
        <taxon>Terrimonas</taxon>
    </lineage>
</organism>
<keyword evidence="1" id="KW-0812">Transmembrane</keyword>
<feature type="transmembrane region" description="Helical" evidence="1">
    <location>
        <begin position="6"/>
        <end position="23"/>
    </location>
</feature>
<evidence type="ECO:0000313" key="3">
    <source>
        <dbReference type="Proteomes" id="UP001165367"/>
    </source>
</evidence>
<dbReference type="PRINTS" id="PR00834">
    <property type="entry name" value="PROTEASES2C"/>
</dbReference>
<dbReference type="EMBL" id="JAKLTR010000002">
    <property type="protein sequence ID" value="MCG2613258.1"/>
    <property type="molecule type" value="Genomic_DNA"/>
</dbReference>
<dbReference type="PANTHER" id="PTHR22939">
    <property type="entry name" value="SERINE PROTEASE FAMILY S1C HTRA-RELATED"/>
    <property type="match status" value="1"/>
</dbReference>
<dbReference type="Proteomes" id="UP001165367">
    <property type="component" value="Unassembled WGS sequence"/>
</dbReference>
<evidence type="ECO:0000313" key="2">
    <source>
        <dbReference type="EMBL" id="MCG2613258.1"/>
    </source>
</evidence>
<dbReference type="Gene3D" id="2.40.10.120">
    <property type="match status" value="1"/>
</dbReference>